<feature type="signal peptide" evidence="1">
    <location>
        <begin position="1"/>
        <end position="21"/>
    </location>
</feature>
<comment type="caution">
    <text evidence="3">The sequence shown here is derived from an EMBL/GenBank/DDBJ whole genome shotgun (WGS) entry which is preliminary data.</text>
</comment>
<dbReference type="InterPro" id="IPR036508">
    <property type="entry name" value="Chitin-bd_dom_sf"/>
</dbReference>
<dbReference type="Pfam" id="PF01607">
    <property type="entry name" value="CBM_14"/>
    <property type="match status" value="1"/>
</dbReference>
<dbReference type="PROSITE" id="PS51257">
    <property type="entry name" value="PROKAR_LIPOPROTEIN"/>
    <property type="match status" value="1"/>
</dbReference>
<protein>
    <recommendedName>
        <fullName evidence="2">Chitin-binding type-2 domain-containing protein</fullName>
    </recommendedName>
</protein>
<organism evidence="3 4">
    <name type="scientific">Mythimna separata</name>
    <name type="common">Oriental armyworm</name>
    <name type="synonym">Pseudaletia separata</name>
    <dbReference type="NCBI Taxonomy" id="271217"/>
    <lineage>
        <taxon>Eukaryota</taxon>
        <taxon>Metazoa</taxon>
        <taxon>Ecdysozoa</taxon>
        <taxon>Arthropoda</taxon>
        <taxon>Hexapoda</taxon>
        <taxon>Insecta</taxon>
        <taxon>Pterygota</taxon>
        <taxon>Neoptera</taxon>
        <taxon>Endopterygota</taxon>
        <taxon>Lepidoptera</taxon>
        <taxon>Glossata</taxon>
        <taxon>Ditrysia</taxon>
        <taxon>Noctuoidea</taxon>
        <taxon>Noctuidae</taxon>
        <taxon>Noctuinae</taxon>
        <taxon>Hadenini</taxon>
        <taxon>Mythimna</taxon>
    </lineage>
</organism>
<feature type="domain" description="Chitin-binding type-2" evidence="2">
    <location>
        <begin position="21"/>
        <end position="82"/>
    </location>
</feature>
<name>A0AAD7YT57_MYTSE</name>
<feature type="chain" id="PRO_5042206050" description="Chitin-binding type-2 domain-containing protein" evidence="1">
    <location>
        <begin position="22"/>
        <end position="111"/>
    </location>
</feature>
<proteinExistence type="predicted"/>
<reference evidence="3" key="1">
    <citation type="submission" date="2023-03" db="EMBL/GenBank/DDBJ databases">
        <title>Chromosome-level genomes of two armyworms, Mythimna separata and Mythimna loreyi, provide insights into the biosynthesis and reception of sex pheromones.</title>
        <authorList>
            <person name="Zhao H."/>
        </authorList>
    </citation>
    <scope>NUCLEOTIDE SEQUENCE</scope>
    <source>
        <strain evidence="3">BeijingLab</strain>
        <tissue evidence="3">Pupa</tissue>
    </source>
</reference>
<dbReference type="GO" id="GO:0008061">
    <property type="term" value="F:chitin binding"/>
    <property type="evidence" value="ECO:0007669"/>
    <property type="project" value="InterPro"/>
</dbReference>
<gene>
    <name evidence="3" type="ORF">PYW07_016110</name>
</gene>
<evidence type="ECO:0000313" key="3">
    <source>
        <dbReference type="EMBL" id="KAJ8725152.1"/>
    </source>
</evidence>
<dbReference type="Gene3D" id="2.170.140.10">
    <property type="entry name" value="Chitin binding domain"/>
    <property type="match status" value="1"/>
</dbReference>
<dbReference type="EMBL" id="JARGEI010000010">
    <property type="protein sequence ID" value="KAJ8725152.1"/>
    <property type="molecule type" value="Genomic_DNA"/>
</dbReference>
<dbReference type="PROSITE" id="PS50940">
    <property type="entry name" value="CHIT_BIND_II"/>
    <property type="match status" value="1"/>
</dbReference>
<evidence type="ECO:0000256" key="1">
    <source>
        <dbReference type="SAM" id="SignalP"/>
    </source>
</evidence>
<dbReference type="InterPro" id="IPR002557">
    <property type="entry name" value="Chitin-bd_dom"/>
</dbReference>
<sequence length="111" mass="12269">MEQKYVCVIILFFGCHGVSKAIECTAQGRFPNDESADCRGYTMCLQSGLTNFTQYKLTCPIGSVYNHLEEECTNVANYKCISNFNCTNIGNFAVPESTDCSSYIACSEALK</sequence>
<accession>A0AAD7YT57</accession>
<evidence type="ECO:0000313" key="4">
    <source>
        <dbReference type="Proteomes" id="UP001231518"/>
    </source>
</evidence>
<keyword evidence="4" id="KW-1185">Reference proteome</keyword>
<keyword evidence="1" id="KW-0732">Signal</keyword>
<dbReference type="SUPFAM" id="SSF57625">
    <property type="entry name" value="Invertebrate chitin-binding proteins"/>
    <property type="match status" value="1"/>
</dbReference>
<dbReference type="GO" id="GO:0005576">
    <property type="term" value="C:extracellular region"/>
    <property type="evidence" value="ECO:0007669"/>
    <property type="project" value="InterPro"/>
</dbReference>
<dbReference type="AlphaFoldDB" id="A0AAD7YT57"/>
<dbReference type="Proteomes" id="UP001231518">
    <property type="component" value="Chromosome 7"/>
</dbReference>
<evidence type="ECO:0000259" key="2">
    <source>
        <dbReference type="PROSITE" id="PS50940"/>
    </source>
</evidence>